<feature type="region of interest" description="Disordered" evidence="2">
    <location>
        <begin position="686"/>
        <end position="723"/>
    </location>
</feature>
<protein>
    <submittedName>
        <fullName evidence="3">Uncharacterized protein</fullName>
    </submittedName>
</protein>
<feature type="region of interest" description="Disordered" evidence="2">
    <location>
        <begin position="1"/>
        <end position="101"/>
    </location>
</feature>
<evidence type="ECO:0000313" key="3">
    <source>
        <dbReference type="EMBL" id="PFH32341.1"/>
    </source>
</evidence>
<comment type="caution">
    <text evidence="3">The sequence shown here is derived from an EMBL/GenBank/DDBJ whole genome shotgun (WGS) entry which is preliminary data.</text>
</comment>
<organism evidence="3 4">
    <name type="scientific">Besnoitia besnoiti</name>
    <name type="common">Apicomplexan protozoan</name>
    <dbReference type="NCBI Taxonomy" id="94643"/>
    <lineage>
        <taxon>Eukaryota</taxon>
        <taxon>Sar</taxon>
        <taxon>Alveolata</taxon>
        <taxon>Apicomplexa</taxon>
        <taxon>Conoidasida</taxon>
        <taxon>Coccidia</taxon>
        <taxon>Eucoccidiorida</taxon>
        <taxon>Eimeriorina</taxon>
        <taxon>Sarcocystidae</taxon>
        <taxon>Besnoitia</taxon>
    </lineage>
</organism>
<accession>A0A2A9M7T1</accession>
<keyword evidence="4" id="KW-1185">Reference proteome</keyword>
<feature type="region of interest" description="Disordered" evidence="2">
    <location>
        <begin position="936"/>
        <end position="963"/>
    </location>
</feature>
<feature type="compositionally biased region" description="Basic and acidic residues" evidence="2">
    <location>
        <begin position="1155"/>
        <end position="1166"/>
    </location>
</feature>
<feature type="region of interest" description="Disordered" evidence="2">
    <location>
        <begin position="1115"/>
        <end position="1166"/>
    </location>
</feature>
<feature type="coiled-coil region" evidence="1">
    <location>
        <begin position="895"/>
        <end position="933"/>
    </location>
</feature>
<feature type="compositionally biased region" description="Acidic residues" evidence="2">
    <location>
        <begin position="1304"/>
        <end position="1317"/>
    </location>
</feature>
<evidence type="ECO:0000256" key="2">
    <source>
        <dbReference type="SAM" id="MobiDB-lite"/>
    </source>
</evidence>
<feature type="compositionally biased region" description="Basic and acidic residues" evidence="2">
    <location>
        <begin position="1071"/>
        <end position="1085"/>
    </location>
</feature>
<dbReference type="RefSeq" id="XP_029216350.1">
    <property type="nucleotide sequence ID" value="XM_029360374.1"/>
</dbReference>
<feature type="region of interest" description="Disordered" evidence="2">
    <location>
        <begin position="1025"/>
        <end position="1054"/>
    </location>
</feature>
<dbReference type="VEuPathDB" id="ToxoDB:BESB_016590"/>
<feature type="region of interest" description="Disordered" evidence="2">
    <location>
        <begin position="118"/>
        <end position="139"/>
    </location>
</feature>
<name>A0A2A9M7T1_BESBE</name>
<proteinExistence type="predicted"/>
<feature type="compositionally biased region" description="Basic and acidic residues" evidence="2">
    <location>
        <begin position="700"/>
        <end position="721"/>
    </location>
</feature>
<feature type="compositionally biased region" description="Basic and acidic residues" evidence="2">
    <location>
        <begin position="26"/>
        <end position="35"/>
    </location>
</feature>
<dbReference type="EMBL" id="NWUJ01000011">
    <property type="protein sequence ID" value="PFH32341.1"/>
    <property type="molecule type" value="Genomic_DNA"/>
</dbReference>
<feature type="compositionally biased region" description="Acidic residues" evidence="2">
    <location>
        <begin position="1142"/>
        <end position="1154"/>
    </location>
</feature>
<gene>
    <name evidence="3" type="ORF">BESB_016590</name>
</gene>
<feature type="region of interest" description="Disordered" evidence="2">
    <location>
        <begin position="144"/>
        <end position="163"/>
    </location>
</feature>
<sequence length="1317" mass="143204">MALCRDPPWRGAGTLFRQYPPPPSGADRHPREADCRLGSAGGRQVRGPFARSVPRCLSSAPALSSSSPRLSRLSESPGWASSGASAAPSPSAGAAAEAPRPTHACLRKVPDAAAEAFLSYPSPSPAQPRRRQVRADRHFAGSSWRHLGSRSCPSCGSTPAAPSSLAASSRGAFPRIDTPQLALPTGLRASFGIAAESVFPAALSKAPVGKREVDRLSGSAALALGRLHNAPEMLSLLAATSPAAGGTGVKEPVGLFQRFFSRAVSAKAPRAPPAAASSPRGRTAAVLRRLLSPLLSSRFAAPLARVFSSLQAASRMRFVRGSLAGTLLGAAVFGSGAWIFRSWLTDTHALYTETFAFQVVRLLNRYAPSALEAEEKAEEFRRENEELNEEFDLNMTESFGLDQGHRIQNAYLDLPSLSRRAEDREVQAQLAVSAAHLPPPPAEPKPLPRLDENEELIQELRSLYDEVTRRIPFFSHAVKLDMLQTTLESLIQVSGGSDQAYTIQFTQLLLTYTFQLEPVEVARTFRKILDGNKDSSNCVNVLLLADCVVRDPALRRALRPPWMAFLHGHTEQSPEAEVLTRKEDLYRNFVRYFLKEVFACNLFGAFDFSSPTADSDGGAPPEDDEEDARAEELLGSAKLFQTDQERMQLKWLAALARAAERQAQAEEAREQKRLFELTRPAGAGELAAAEAESPQAHQEAQQRDTAPEKGPEPAAARHGDADDAAATYEVSLRAARARLTSADAAKAAAGVSMGLPLGLPEGWRLLSLSARQAARIVAIEVRDCEEVLEEEAAKRKKAIEDSDGETDSNAELKRLLEVTKDVFFCGAGRLLEVTFSRETDDLFRPPLEDTISQASNFFADSVGNLYRDLERKAQSPEEEAVARAMMETPPDPGEIAEEHALKEAKEEKKKEFQQNWKTFLSELTQKKEELKEQLLRADPQLRSRGSSPAKFASSALSDDDEVSPEKFTKEMLLAEKAAAASARAKHLASVLNMYHARDRAASGVASSFSSSEAKSKASAAAEAAAFLASRGRSGSEGTKQTEDGTDASPVDAAERQRVAKIAMAAAVARAKHEERVNEGYSKEAVEAGLPQRHSEKATRALLALLQELEYRKFAVKKQASRQKSEDGEPDEAEMDKALGGLDELDEDDEGEDSDDRSRQAFKRAEREEKILQRQRALIEASKMKVEGATEAARQLTTEILEDERAEKGVGRNAATLWSGDNESLHVDTGAECRGRRKGSAKEDAEGEKRKGGLPPLKAGQSMQSYLDQGYTLVFNTPYRADEMLRMKGMKDGLDIGTDLGDGADVGDTEEEDEEDFG</sequence>
<dbReference type="Proteomes" id="UP000224006">
    <property type="component" value="Chromosome X"/>
</dbReference>
<feature type="compositionally biased region" description="Basic and acidic residues" evidence="2">
    <location>
        <begin position="1222"/>
        <end position="1250"/>
    </location>
</feature>
<evidence type="ECO:0000256" key="1">
    <source>
        <dbReference type="SAM" id="Coils"/>
    </source>
</evidence>
<feature type="region of interest" description="Disordered" evidence="2">
    <location>
        <begin position="1292"/>
        <end position="1317"/>
    </location>
</feature>
<feature type="region of interest" description="Disordered" evidence="2">
    <location>
        <begin position="1071"/>
        <end position="1093"/>
    </location>
</feature>
<feature type="compositionally biased region" description="Low complexity" evidence="2">
    <location>
        <begin position="57"/>
        <end position="99"/>
    </location>
</feature>
<dbReference type="GeneID" id="40306720"/>
<feature type="region of interest" description="Disordered" evidence="2">
    <location>
        <begin position="1206"/>
        <end position="1260"/>
    </location>
</feature>
<dbReference type="OrthoDB" id="333533at2759"/>
<reference evidence="3 4" key="1">
    <citation type="submission" date="2017-09" db="EMBL/GenBank/DDBJ databases">
        <title>Genome sequencing of Besnoitia besnoiti strain Bb-Ger1.</title>
        <authorList>
            <person name="Schares G."/>
            <person name="Venepally P."/>
            <person name="Lorenzi H.A."/>
        </authorList>
    </citation>
    <scope>NUCLEOTIDE SEQUENCE [LARGE SCALE GENOMIC DNA]</scope>
    <source>
        <strain evidence="3 4">Bb-Ger1</strain>
    </source>
</reference>
<dbReference type="KEGG" id="bbes:BESB_016590"/>
<keyword evidence="1" id="KW-0175">Coiled coil</keyword>
<feature type="coiled-coil region" evidence="1">
    <location>
        <begin position="370"/>
        <end position="397"/>
    </location>
</feature>
<evidence type="ECO:0000313" key="4">
    <source>
        <dbReference type="Proteomes" id="UP000224006"/>
    </source>
</evidence>